<evidence type="ECO:0000313" key="8">
    <source>
        <dbReference type="Proteomes" id="UP001281003"/>
    </source>
</evidence>
<feature type="compositionally biased region" description="Basic and acidic residues" evidence="5">
    <location>
        <begin position="321"/>
        <end position="332"/>
    </location>
</feature>
<keyword evidence="8" id="KW-1185">Reference proteome</keyword>
<dbReference type="PANTHER" id="PTHR15549">
    <property type="entry name" value="PAIRED IMMUNOGLOBULIN-LIKE TYPE 2 RECEPTOR"/>
    <property type="match status" value="1"/>
</dbReference>
<dbReference type="AlphaFoldDB" id="A0AAE0PCY7"/>
<dbReference type="EMBL" id="JAUTDP010000007">
    <property type="protein sequence ID" value="KAK3397663.1"/>
    <property type="molecule type" value="Genomic_DNA"/>
</dbReference>
<evidence type="ECO:0000256" key="4">
    <source>
        <dbReference type="ARBA" id="ARBA00023136"/>
    </source>
</evidence>
<protein>
    <submittedName>
        <fullName evidence="7">Uncharacterized protein</fullName>
    </submittedName>
</protein>
<name>A0AAE0PCY7_SORBR</name>
<keyword evidence="2 6" id="KW-0812">Transmembrane</keyword>
<evidence type="ECO:0000256" key="1">
    <source>
        <dbReference type="ARBA" id="ARBA00004167"/>
    </source>
</evidence>
<dbReference type="GO" id="GO:0016020">
    <property type="term" value="C:membrane"/>
    <property type="evidence" value="ECO:0007669"/>
    <property type="project" value="UniProtKB-SubCell"/>
</dbReference>
<feature type="region of interest" description="Disordered" evidence="5">
    <location>
        <begin position="100"/>
        <end position="146"/>
    </location>
</feature>
<accession>A0AAE0PCY7</accession>
<comment type="subcellular location">
    <subcellularLocation>
        <location evidence="1">Membrane</location>
        <topology evidence="1">Single-pass membrane protein</topology>
    </subcellularLocation>
</comment>
<comment type="caution">
    <text evidence="7">The sequence shown here is derived from an EMBL/GenBank/DDBJ whole genome shotgun (WGS) entry which is preliminary data.</text>
</comment>
<proteinExistence type="predicted"/>
<dbReference type="Proteomes" id="UP001281003">
    <property type="component" value="Unassembled WGS sequence"/>
</dbReference>
<keyword evidence="4 6" id="KW-0472">Membrane</keyword>
<evidence type="ECO:0000313" key="7">
    <source>
        <dbReference type="EMBL" id="KAK3397663.1"/>
    </source>
</evidence>
<feature type="compositionally biased region" description="Polar residues" evidence="5">
    <location>
        <begin position="208"/>
        <end position="227"/>
    </location>
</feature>
<evidence type="ECO:0000256" key="6">
    <source>
        <dbReference type="SAM" id="Phobius"/>
    </source>
</evidence>
<sequence length="340" mass="36030">MEPNPSREPPPSRLPEGAPLMVAQRDHDGGDCPRGYQWYTCNAGFGVPYAGCCAMDPCRPDMADCPDRYKPQLVTSITSVITITASDDTTTLTKTSFTTIASSASSEPTTSHTSTSHISSTSASESASSSASASSTATSTPDASPTVVHKDLSVGAIVGIAVGCSLAFIFFAISVCMWWGRRRAKKAEKKGIAETTNVASFLGPTDMRNPSETGQGKNMPQSGSSFPHGNYQPVPNGAPYEYRGQDLTGSRSTTNTTWPGSPMDYQNYRFSGATNMSTSASHNGGGTPVSPNFPSRGASELDTNQMYQEGGWGPTFAPMHEIPELESNERPHQQSQGPSN</sequence>
<gene>
    <name evidence="7" type="ORF">B0T20DRAFT_479862</name>
</gene>
<feature type="transmembrane region" description="Helical" evidence="6">
    <location>
        <begin position="154"/>
        <end position="180"/>
    </location>
</feature>
<dbReference type="PANTHER" id="PTHR15549:SF6">
    <property type="entry name" value="MID2 DOMAIN-CONTAINING PROTEIN"/>
    <property type="match status" value="1"/>
</dbReference>
<keyword evidence="3 6" id="KW-1133">Transmembrane helix</keyword>
<dbReference type="InterPro" id="IPR051694">
    <property type="entry name" value="Immunoregulatory_rcpt-like"/>
</dbReference>
<evidence type="ECO:0000256" key="2">
    <source>
        <dbReference type="ARBA" id="ARBA00022692"/>
    </source>
</evidence>
<reference evidence="7" key="2">
    <citation type="submission" date="2023-07" db="EMBL/GenBank/DDBJ databases">
        <authorList>
            <consortium name="Lawrence Berkeley National Laboratory"/>
            <person name="Haridas S."/>
            <person name="Hensen N."/>
            <person name="Bonometti L."/>
            <person name="Westerberg I."/>
            <person name="Brannstrom I.O."/>
            <person name="Guillou S."/>
            <person name="Cros-Aarteil S."/>
            <person name="Calhoun S."/>
            <person name="Kuo A."/>
            <person name="Mondo S."/>
            <person name="Pangilinan J."/>
            <person name="Riley R."/>
            <person name="LaButti K."/>
            <person name="Andreopoulos B."/>
            <person name="Lipzen A."/>
            <person name="Chen C."/>
            <person name="Yanf M."/>
            <person name="Daum C."/>
            <person name="Ng V."/>
            <person name="Clum A."/>
            <person name="Steindorff A."/>
            <person name="Ohm R."/>
            <person name="Martin F."/>
            <person name="Silar P."/>
            <person name="Natvig D."/>
            <person name="Lalanne C."/>
            <person name="Gautier V."/>
            <person name="Ament-velasquez S.L."/>
            <person name="Kruys A."/>
            <person name="Hutchinson M.I."/>
            <person name="Powell A.J."/>
            <person name="Barry K."/>
            <person name="Miller A.N."/>
            <person name="Grigoriev I.V."/>
            <person name="Debuchy R."/>
            <person name="Gladieux P."/>
            <person name="Thoren M.H."/>
            <person name="Johannesson H."/>
        </authorList>
    </citation>
    <scope>NUCLEOTIDE SEQUENCE</scope>
    <source>
        <strain evidence="7">FGSC 1904</strain>
    </source>
</reference>
<evidence type="ECO:0000256" key="5">
    <source>
        <dbReference type="SAM" id="MobiDB-lite"/>
    </source>
</evidence>
<organism evidence="7 8">
    <name type="scientific">Sordaria brevicollis</name>
    <dbReference type="NCBI Taxonomy" id="83679"/>
    <lineage>
        <taxon>Eukaryota</taxon>
        <taxon>Fungi</taxon>
        <taxon>Dikarya</taxon>
        <taxon>Ascomycota</taxon>
        <taxon>Pezizomycotina</taxon>
        <taxon>Sordariomycetes</taxon>
        <taxon>Sordariomycetidae</taxon>
        <taxon>Sordariales</taxon>
        <taxon>Sordariaceae</taxon>
        <taxon>Sordaria</taxon>
    </lineage>
</organism>
<feature type="compositionally biased region" description="Polar residues" evidence="5">
    <location>
        <begin position="268"/>
        <end position="282"/>
    </location>
</feature>
<feature type="region of interest" description="Disordered" evidence="5">
    <location>
        <begin position="201"/>
        <end position="340"/>
    </location>
</feature>
<evidence type="ECO:0000256" key="3">
    <source>
        <dbReference type="ARBA" id="ARBA00022989"/>
    </source>
</evidence>
<reference evidence="7" key="1">
    <citation type="journal article" date="2023" name="Mol. Phylogenet. Evol.">
        <title>Genome-scale phylogeny and comparative genomics of the fungal order Sordariales.</title>
        <authorList>
            <person name="Hensen N."/>
            <person name="Bonometti L."/>
            <person name="Westerberg I."/>
            <person name="Brannstrom I.O."/>
            <person name="Guillou S."/>
            <person name="Cros-Aarteil S."/>
            <person name="Calhoun S."/>
            <person name="Haridas S."/>
            <person name="Kuo A."/>
            <person name="Mondo S."/>
            <person name="Pangilinan J."/>
            <person name="Riley R."/>
            <person name="LaButti K."/>
            <person name="Andreopoulos B."/>
            <person name="Lipzen A."/>
            <person name="Chen C."/>
            <person name="Yan M."/>
            <person name="Daum C."/>
            <person name="Ng V."/>
            <person name="Clum A."/>
            <person name="Steindorff A."/>
            <person name="Ohm R.A."/>
            <person name="Martin F."/>
            <person name="Silar P."/>
            <person name="Natvig D.O."/>
            <person name="Lalanne C."/>
            <person name="Gautier V."/>
            <person name="Ament-Velasquez S.L."/>
            <person name="Kruys A."/>
            <person name="Hutchinson M.I."/>
            <person name="Powell A.J."/>
            <person name="Barry K."/>
            <person name="Miller A.N."/>
            <person name="Grigoriev I.V."/>
            <person name="Debuchy R."/>
            <person name="Gladieux P."/>
            <person name="Hiltunen Thoren M."/>
            <person name="Johannesson H."/>
        </authorList>
    </citation>
    <scope>NUCLEOTIDE SEQUENCE</scope>
    <source>
        <strain evidence="7">FGSC 1904</strain>
    </source>
</reference>
<feature type="compositionally biased region" description="Polar residues" evidence="5">
    <location>
        <begin position="247"/>
        <end position="259"/>
    </location>
</feature>
<dbReference type="GO" id="GO:0071944">
    <property type="term" value="C:cell periphery"/>
    <property type="evidence" value="ECO:0007669"/>
    <property type="project" value="UniProtKB-ARBA"/>
</dbReference>